<evidence type="ECO:0000256" key="3">
    <source>
        <dbReference type="SAM" id="MobiDB-lite"/>
    </source>
</evidence>
<gene>
    <name evidence="5" type="ORF">BV898_10170</name>
</gene>
<keyword evidence="6" id="KW-1185">Reference proteome</keyword>
<reference evidence="6" key="1">
    <citation type="submission" date="2017-01" db="EMBL/GenBank/DDBJ databases">
        <title>Comparative genomics of anhydrobiosis in the tardigrade Hypsibius dujardini.</title>
        <authorList>
            <person name="Yoshida Y."/>
            <person name="Koutsovoulos G."/>
            <person name="Laetsch D."/>
            <person name="Stevens L."/>
            <person name="Kumar S."/>
            <person name="Horikawa D."/>
            <person name="Ishino K."/>
            <person name="Komine S."/>
            <person name="Tomita M."/>
            <person name="Blaxter M."/>
            <person name="Arakawa K."/>
        </authorList>
    </citation>
    <scope>NUCLEOTIDE SEQUENCE [LARGE SCALE GENOMIC DNA]</scope>
    <source>
        <strain evidence="6">Z151</strain>
    </source>
</reference>
<evidence type="ECO:0000256" key="1">
    <source>
        <dbReference type="ARBA" id="ARBA00004123"/>
    </source>
</evidence>
<dbReference type="InterPro" id="IPR051219">
    <property type="entry name" value="Heterochromatin_chromo-domain"/>
</dbReference>
<dbReference type="AlphaFoldDB" id="A0A1W0WKH7"/>
<feature type="domain" description="Chromo" evidence="4">
    <location>
        <begin position="116"/>
        <end position="176"/>
    </location>
</feature>
<feature type="compositionally biased region" description="Low complexity" evidence="3">
    <location>
        <begin position="66"/>
        <end position="95"/>
    </location>
</feature>
<dbReference type="CDD" id="cd00024">
    <property type="entry name" value="CD_CSD"/>
    <property type="match status" value="1"/>
</dbReference>
<evidence type="ECO:0000256" key="2">
    <source>
        <dbReference type="ARBA" id="ARBA00023242"/>
    </source>
</evidence>
<accession>A0A1W0WKH7</accession>
<dbReference type="InterPro" id="IPR023780">
    <property type="entry name" value="Chromo_domain"/>
</dbReference>
<protein>
    <recommendedName>
        <fullName evidence="4">Chromo domain-containing protein</fullName>
    </recommendedName>
</protein>
<dbReference type="PROSITE" id="PS50013">
    <property type="entry name" value="CHROMO_2"/>
    <property type="match status" value="1"/>
</dbReference>
<feature type="region of interest" description="Disordered" evidence="3">
    <location>
        <begin position="213"/>
        <end position="309"/>
    </location>
</feature>
<dbReference type="InterPro" id="IPR000953">
    <property type="entry name" value="Chromo/chromo_shadow_dom"/>
</dbReference>
<feature type="compositionally biased region" description="Low complexity" evidence="3">
    <location>
        <begin position="213"/>
        <end position="229"/>
    </location>
</feature>
<name>A0A1W0WKH7_HYPEX</name>
<feature type="region of interest" description="Disordered" evidence="3">
    <location>
        <begin position="22"/>
        <end position="95"/>
    </location>
</feature>
<feature type="compositionally biased region" description="Polar residues" evidence="3">
    <location>
        <begin position="291"/>
        <end position="309"/>
    </location>
</feature>
<keyword evidence="2" id="KW-0539">Nucleus</keyword>
<dbReference type="PANTHER" id="PTHR22812">
    <property type="entry name" value="CHROMOBOX PROTEIN"/>
    <property type="match status" value="1"/>
</dbReference>
<dbReference type="GO" id="GO:0005634">
    <property type="term" value="C:nucleus"/>
    <property type="evidence" value="ECO:0007669"/>
    <property type="project" value="UniProtKB-SubCell"/>
</dbReference>
<dbReference type="InterPro" id="IPR023779">
    <property type="entry name" value="Chromodomain_CS"/>
</dbReference>
<dbReference type="OrthoDB" id="5989727at2759"/>
<comment type="caution">
    <text evidence="5">The sequence shown here is derived from an EMBL/GenBank/DDBJ whole genome shotgun (WGS) entry which is preliminary data.</text>
</comment>
<comment type="subcellular location">
    <subcellularLocation>
        <location evidence="1">Nucleus</location>
    </subcellularLocation>
</comment>
<dbReference type="PROSITE" id="PS00598">
    <property type="entry name" value="CHROMO_1"/>
    <property type="match status" value="1"/>
</dbReference>
<dbReference type="EMBL" id="MTYJ01000085">
    <property type="protein sequence ID" value="OQV15696.1"/>
    <property type="molecule type" value="Genomic_DNA"/>
</dbReference>
<dbReference type="Proteomes" id="UP000192578">
    <property type="component" value="Unassembled WGS sequence"/>
</dbReference>
<dbReference type="InterPro" id="IPR016197">
    <property type="entry name" value="Chromo-like_dom_sf"/>
</dbReference>
<evidence type="ECO:0000313" key="5">
    <source>
        <dbReference type="EMBL" id="OQV15696.1"/>
    </source>
</evidence>
<evidence type="ECO:0000259" key="4">
    <source>
        <dbReference type="PROSITE" id="PS50013"/>
    </source>
</evidence>
<proteinExistence type="predicted"/>
<organism evidence="5 6">
    <name type="scientific">Hypsibius exemplaris</name>
    <name type="common">Freshwater tardigrade</name>
    <dbReference type="NCBI Taxonomy" id="2072580"/>
    <lineage>
        <taxon>Eukaryota</taxon>
        <taxon>Metazoa</taxon>
        <taxon>Ecdysozoa</taxon>
        <taxon>Tardigrada</taxon>
        <taxon>Eutardigrada</taxon>
        <taxon>Parachela</taxon>
        <taxon>Hypsibioidea</taxon>
        <taxon>Hypsibiidae</taxon>
        <taxon>Hypsibius</taxon>
    </lineage>
</organism>
<sequence length="309" mass="33295">MNAKKRPKERLFLSYREMLRLLQRPSSNAPSMAMMADESDSEEEEHHVAHVPSPSSNNRHRGAQPSSSSSSSFPGGSRPANSSSSSSYPGASRPARPYTKLDEIRAHCTIDDNPYWLVEEIRDVRMEPGGKLLYLVKWVGYSENDNSWEPEENCSLARRLIAEFHQKSSNKTSQIAQQLLMSSMAKAAAAASSPKVTLPSTISMAPMPTVAAGLLQPSSSSSQGAPSLPMKTAAQPGVKAPLSKGKVMRSKLIPASFPIAPGKAKPKPYQRPKLPTTSGPQKKVGRPPIKGTSTQDSDSNHSGSTGTED</sequence>
<evidence type="ECO:0000313" key="6">
    <source>
        <dbReference type="Proteomes" id="UP000192578"/>
    </source>
</evidence>
<dbReference type="Gene3D" id="2.40.50.40">
    <property type="match status" value="1"/>
</dbReference>
<dbReference type="Pfam" id="PF00385">
    <property type="entry name" value="Chromo"/>
    <property type="match status" value="1"/>
</dbReference>
<dbReference type="SMART" id="SM00298">
    <property type="entry name" value="CHROMO"/>
    <property type="match status" value="1"/>
</dbReference>
<dbReference type="SUPFAM" id="SSF54160">
    <property type="entry name" value="Chromo domain-like"/>
    <property type="match status" value="1"/>
</dbReference>